<feature type="compositionally biased region" description="Polar residues" evidence="1">
    <location>
        <begin position="49"/>
        <end position="58"/>
    </location>
</feature>
<evidence type="ECO:0000313" key="3">
    <source>
        <dbReference type="EMBL" id="KAF9587394.1"/>
    </source>
</evidence>
<feature type="domain" description="DUF4283" evidence="2">
    <location>
        <begin position="1"/>
        <end position="38"/>
    </location>
</feature>
<organism evidence="3 4">
    <name type="scientific">Coptis chinensis</name>
    <dbReference type="NCBI Taxonomy" id="261450"/>
    <lineage>
        <taxon>Eukaryota</taxon>
        <taxon>Viridiplantae</taxon>
        <taxon>Streptophyta</taxon>
        <taxon>Embryophyta</taxon>
        <taxon>Tracheophyta</taxon>
        <taxon>Spermatophyta</taxon>
        <taxon>Magnoliopsida</taxon>
        <taxon>Ranunculales</taxon>
        <taxon>Ranunculaceae</taxon>
        <taxon>Coptidoideae</taxon>
        <taxon>Coptis</taxon>
    </lineage>
</organism>
<dbReference type="EMBL" id="JADFTS010000009">
    <property type="protein sequence ID" value="KAF9587394.1"/>
    <property type="molecule type" value="Genomic_DNA"/>
</dbReference>
<protein>
    <recommendedName>
        <fullName evidence="2">DUF4283 domain-containing protein</fullName>
    </recommendedName>
</protein>
<dbReference type="InterPro" id="IPR025558">
    <property type="entry name" value="DUF4283"/>
</dbReference>
<proteinExistence type="predicted"/>
<dbReference type="AlphaFoldDB" id="A0A835LD45"/>
<name>A0A835LD45_9MAGN</name>
<evidence type="ECO:0000256" key="1">
    <source>
        <dbReference type="SAM" id="MobiDB-lite"/>
    </source>
</evidence>
<dbReference type="Pfam" id="PF14111">
    <property type="entry name" value="DUF4283"/>
    <property type="match status" value="1"/>
</dbReference>
<reference evidence="3 4" key="1">
    <citation type="submission" date="2020-10" db="EMBL/GenBank/DDBJ databases">
        <title>The Coptis chinensis genome and diversification of protoberbering-type alkaloids.</title>
        <authorList>
            <person name="Wang B."/>
            <person name="Shu S."/>
            <person name="Song C."/>
            <person name="Liu Y."/>
        </authorList>
    </citation>
    <scope>NUCLEOTIDE SEQUENCE [LARGE SCALE GENOMIC DNA]</scope>
    <source>
        <strain evidence="3">HL-2020</strain>
        <tissue evidence="3">Leaf</tissue>
    </source>
</reference>
<evidence type="ECO:0000259" key="2">
    <source>
        <dbReference type="Pfam" id="PF14111"/>
    </source>
</evidence>
<dbReference type="Proteomes" id="UP000631114">
    <property type="component" value="Unassembled WGS sequence"/>
</dbReference>
<dbReference type="OrthoDB" id="1924068at2759"/>
<sequence>MIRLTCEEDLVRIWSGGPWKFENQILMLTKWKPNFDPEIQRISHAMENINRQNNNREAGTSGDKDSQGVPIPIPISIGTGDTLPENVVDLEAGDAQTQEARTDHDDAIAQVGVA</sequence>
<keyword evidence="4" id="KW-1185">Reference proteome</keyword>
<accession>A0A835LD45</accession>
<feature type="region of interest" description="Disordered" evidence="1">
    <location>
        <begin position="44"/>
        <end position="82"/>
    </location>
</feature>
<comment type="caution">
    <text evidence="3">The sequence shown here is derived from an EMBL/GenBank/DDBJ whole genome shotgun (WGS) entry which is preliminary data.</text>
</comment>
<evidence type="ECO:0000313" key="4">
    <source>
        <dbReference type="Proteomes" id="UP000631114"/>
    </source>
</evidence>
<gene>
    <name evidence="3" type="ORF">IFM89_002034</name>
</gene>